<dbReference type="Pfam" id="PF17768">
    <property type="entry name" value="RecJ_OB"/>
    <property type="match status" value="1"/>
</dbReference>
<dbReference type="EMBL" id="CP046996">
    <property type="protein sequence ID" value="QHA00746.1"/>
    <property type="molecule type" value="Genomic_DNA"/>
</dbReference>
<dbReference type="RefSeq" id="WP_019225952.1">
    <property type="nucleotide sequence ID" value="NZ_CP046996.1"/>
</dbReference>
<dbReference type="InterPro" id="IPR004610">
    <property type="entry name" value="RecJ"/>
</dbReference>
<dbReference type="Gene3D" id="3.90.1640.30">
    <property type="match status" value="1"/>
</dbReference>
<proteinExistence type="inferred from homology"/>
<gene>
    <name evidence="9" type="primary">recJ</name>
    <name evidence="9" type="ORF">GQ588_08925</name>
</gene>
<accession>A0A857DKT4</accession>
<dbReference type="Proteomes" id="UP000430508">
    <property type="component" value="Chromosome"/>
</dbReference>
<comment type="similarity">
    <text evidence="1">Belongs to the RecJ family.</text>
</comment>
<organism evidence="9 10">
    <name type="scientific">Dehalobacter restrictus</name>
    <dbReference type="NCBI Taxonomy" id="55583"/>
    <lineage>
        <taxon>Bacteria</taxon>
        <taxon>Bacillati</taxon>
        <taxon>Bacillota</taxon>
        <taxon>Clostridia</taxon>
        <taxon>Eubacteriales</taxon>
        <taxon>Desulfitobacteriaceae</taxon>
        <taxon>Dehalobacter</taxon>
    </lineage>
</organism>
<evidence type="ECO:0000256" key="5">
    <source>
        <dbReference type="ARBA" id="ARBA00022839"/>
    </source>
</evidence>
<evidence type="ECO:0000256" key="4">
    <source>
        <dbReference type="ARBA" id="ARBA00022801"/>
    </source>
</evidence>
<dbReference type="Pfam" id="PF01368">
    <property type="entry name" value="DHH"/>
    <property type="match status" value="1"/>
</dbReference>
<dbReference type="GO" id="GO:0006310">
    <property type="term" value="P:DNA recombination"/>
    <property type="evidence" value="ECO:0007669"/>
    <property type="project" value="InterPro"/>
</dbReference>
<dbReference type="SUPFAM" id="SSF64182">
    <property type="entry name" value="DHH phosphoesterases"/>
    <property type="match status" value="1"/>
</dbReference>
<protein>
    <recommendedName>
        <fullName evidence="2">Single-stranded-DNA-specific exonuclease RecJ</fullName>
    </recommendedName>
</protein>
<dbReference type="InterPro" id="IPR038763">
    <property type="entry name" value="DHH_sf"/>
</dbReference>
<feature type="domain" description="DHHA1" evidence="7">
    <location>
        <begin position="349"/>
        <end position="437"/>
    </location>
</feature>
<dbReference type="GO" id="GO:0008409">
    <property type="term" value="F:5'-3' exonuclease activity"/>
    <property type="evidence" value="ECO:0007669"/>
    <property type="project" value="InterPro"/>
</dbReference>
<dbReference type="PANTHER" id="PTHR30255">
    <property type="entry name" value="SINGLE-STRANDED-DNA-SPECIFIC EXONUCLEASE RECJ"/>
    <property type="match status" value="1"/>
</dbReference>
<feature type="domain" description="RecJ OB" evidence="8">
    <location>
        <begin position="453"/>
        <end position="559"/>
    </location>
</feature>
<dbReference type="InterPro" id="IPR003156">
    <property type="entry name" value="DHHA1_dom"/>
</dbReference>
<dbReference type="NCBIfam" id="TIGR00644">
    <property type="entry name" value="recJ"/>
    <property type="match status" value="1"/>
</dbReference>
<dbReference type="PANTHER" id="PTHR30255:SF2">
    <property type="entry name" value="SINGLE-STRANDED-DNA-SPECIFIC EXONUCLEASE RECJ"/>
    <property type="match status" value="1"/>
</dbReference>
<name>A0A857DKT4_9FIRM</name>
<dbReference type="AlphaFoldDB" id="A0A857DKT4"/>
<sequence>MENNLWILSQKTYSGEAFLEKAGLSRSTLSILHNRGYSSRDSVLEFLKPSLLDLHSPFLFKDMEVILQRLAKARTDQEKILIYGDYDADGVTGTALLYKGLISLGYQVVVYIPSREEGYGLHLEAIEKASQNNISLIITVDCGISAVQEITFAKTCGIDIIVTDHHEPPDELPCAVGILNPKIADSGYPFPHLAGVGVAFKLLQALYAHLGYSEATFGSENDYLDLVALGTIADIVPLVGENRILVKNGLTVMENTRHSGIRAMLEECGLLGKKLKAGQISFIVAPRINAAGRMDTARLALNLLLEESYDDALEMARELSKENNQRQLTEKELLCDAERILAEGPIPDVIVLSSPNWHHGVIGIVASRLVERYKRPVFLIAEEGDTGKGSARGIADYHVLDELKKQADTLSKFGGHKQAAGFTVPVDQIPQLREGLNNSFLELGIIFKERFQIDSIISWDELNVQLLEELEQMAPFGAGNPAPVLRTDGLAVQSVSVVGKGREHLKMTLAAAKLKREAMAFKKGQEFDLVKNIDMIDIIYNLELNSYGNVETIQAVVKDFRPSGVEAEQEIACTAEGYSESEPAISGSLPDFETAAFKEKISAPRLSRKMLADFYRNLKHITDERGFIWWGPSAEKPGMQLNIMKIFEELGIISWYGGTGPYLFKLNNIEKTYLQTSLRFRVWSE</sequence>
<evidence type="ECO:0000259" key="6">
    <source>
        <dbReference type="Pfam" id="PF01368"/>
    </source>
</evidence>
<reference evidence="9 10" key="1">
    <citation type="submission" date="2019-12" db="EMBL/GenBank/DDBJ databases">
        <title>Sequence classification of anaerobic respiratory reductive dehalogenases: First we see many, then we see few.</title>
        <authorList>
            <person name="Molenda O."/>
            <person name="Puentes Jacome L.A."/>
            <person name="Cao X."/>
            <person name="Nesbo C.L."/>
            <person name="Tang S."/>
            <person name="Morson N."/>
            <person name="Patron J."/>
            <person name="Lomheim L."/>
            <person name="Wishart D.S."/>
            <person name="Edwards E.A."/>
        </authorList>
    </citation>
    <scope>NUCLEOTIDE SEQUENCE [LARGE SCALE GENOMIC DNA]</scope>
    <source>
        <strain evidence="9 10">12DCA</strain>
    </source>
</reference>
<keyword evidence="4" id="KW-0378">Hydrolase</keyword>
<evidence type="ECO:0000256" key="1">
    <source>
        <dbReference type="ARBA" id="ARBA00005915"/>
    </source>
</evidence>
<dbReference type="InterPro" id="IPR051673">
    <property type="entry name" value="SSDNA_exonuclease_RecJ"/>
</dbReference>
<keyword evidence="5 9" id="KW-0269">Exonuclease</keyword>
<evidence type="ECO:0000259" key="7">
    <source>
        <dbReference type="Pfam" id="PF02272"/>
    </source>
</evidence>
<evidence type="ECO:0000256" key="3">
    <source>
        <dbReference type="ARBA" id="ARBA00022722"/>
    </source>
</evidence>
<dbReference type="GO" id="GO:0006281">
    <property type="term" value="P:DNA repair"/>
    <property type="evidence" value="ECO:0007669"/>
    <property type="project" value="InterPro"/>
</dbReference>
<evidence type="ECO:0000313" key="10">
    <source>
        <dbReference type="Proteomes" id="UP000430508"/>
    </source>
</evidence>
<keyword evidence="3" id="KW-0540">Nuclease</keyword>
<evidence type="ECO:0000256" key="2">
    <source>
        <dbReference type="ARBA" id="ARBA00019841"/>
    </source>
</evidence>
<dbReference type="Pfam" id="PF02272">
    <property type="entry name" value="DHHA1"/>
    <property type="match status" value="1"/>
</dbReference>
<dbReference type="InterPro" id="IPR041122">
    <property type="entry name" value="RecJ_OB"/>
</dbReference>
<dbReference type="InterPro" id="IPR001667">
    <property type="entry name" value="DDH_dom"/>
</dbReference>
<dbReference type="Gene3D" id="3.10.310.30">
    <property type="match status" value="1"/>
</dbReference>
<feature type="domain" description="DDH" evidence="6">
    <location>
        <begin position="79"/>
        <end position="231"/>
    </location>
</feature>
<evidence type="ECO:0000313" key="9">
    <source>
        <dbReference type="EMBL" id="QHA00746.1"/>
    </source>
</evidence>
<evidence type="ECO:0000259" key="8">
    <source>
        <dbReference type="Pfam" id="PF17768"/>
    </source>
</evidence>
<dbReference type="GO" id="GO:0003676">
    <property type="term" value="F:nucleic acid binding"/>
    <property type="evidence" value="ECO:0007669"/>
    <property type="project" value="InterPro"/>
</dbReference>